<evidence type="ECO:0000313" key="3">
    <source>
        <dbReference type="Proteomes" id="UP000743370"/>
    </source>
</evidence>
<accession>A0A8T0JID6</accession>
<dbReference type="PROSITE" id="PS00108">
    <property type="entry name" value="PROTEIN_KINASE_ST"/>
    <property type="match status" value="1"/>
</dbReference>
<dbReference type="Pfam" id="PF00069">
    <property type="entry name" value="Pkinase"/>
    <property type="match status" value="1"/>
</dbReference>
<dbReference type="InterPro" id="IPR044576">
    <property type="entry name" value="At4g25390-like"/>
</dbReference>
<dbReference type="AlphaFoldDB" id="A0A8T0JID6"/>
<gene>
    <name evidence="2" type="ORF">HKW66_Vig0218970</name>
</gene>
<dbReference type="SUPFAM" id="SSF56112">
    <property type="entry name" value="Protein kinase-like (PK-like)"/>
    <property type="match status" value="1"/>
</dbReference>
<name>A0A8T0JID6_PHAAN</name>
<keyword evidence="2" id="KW-0675">Receptor</keyword>
<reference evidence="2 3" key="1">
    <citation type="submission" date="2020-05" db="EMBL/GenBank/DDBJ databases">
        <title>Vigna angularis (adzuki bean) Var. LongXiaoDou No. 4 denovo assembly.</title>
        <authorList>
            <person name="Xiang H."/>
        </authorList>
    </citation>
    <scope>NUCLEOTIDE SEQUENCE [LARGE SCALE GENOMIC DNA]</scope>
    <source>
        <tissue evidence="2">Leaf</tissue>
    </source>
</reference>
<dbReference type="SMART" id="SM00220">
    <property type="entry name" value="S_TKc"/>
    <property type="match status" value="1"/>
</dbReference>
<dbReference type="Gene3D" id="1.10.510.10">
    <property type="entry name" value="Transferase(Phosphotransferase) domain 1"/>
    <property type="match status" value="1"/>
</dbReference>
<feature type="domain" description="Protein kinase" evidence="1">
    <location>
        <begin position="1"/>
        <end position="238"/>
    </location>
</feature>
<dbReference type="Proteomes" id="UP000743370">
    <property type="component" value="Unassembled WGS sequence"/>
</dbReference>
<dbReference type="PROSITE" id="PS50011">
    <property type="entry name" value="PROTEIN_KINASE_DOM"/>
    <property type="match status" value="1"/>
</dbReference>
<comment type="caution">
    <text evidence="2">The sequence shown here is derived from an EMBL/GenBank/DDBJ whole genome shotgun (WGS) entry which is preliminary data.</text>
</comment>
<protein>
    <submittedName>
        <fullName evidence="2">Receptor-like serine/threonine-protein</fullName>
    </submittedName>
</protein>
<dbReference type="PANTHER" id="PTHR46821">
    <property type="entry name" value="OS07G0586332 PROTEIN"/>
    <property type="match status" value="1"/>
</dbReference>
<dbReference type="GO" id="GO:0004672">
    <property type="term" value="F:protein kinase activity"/>
    <property type="evidence" value="ECO:0007669"/>
    <property type="project" value="InterPro"/>
</dbReference>
<dbReference type="PANTHER" id="PTHR46821:SF2">
    <property type="entry name" value="OS03G0251700 PROTEIN"/>
    <property type="match status" value="1"/>
</dbReference>
<dbReference type="EMBL" id="JABFOF010000011">
    <property type="protein sequence ID" value="KAG2371723.1"/>
    <property type="molecule type" value="Genomic_DNA"/>
</dbReference>
<evidence type="ECO:0000313" key="2">
    <source>
        <dbReference type="EMBL" id="KAG2371723.1"/>
    </source>
</evidence>
<sequence length="238" mass="26706">MAPRRLTRVPITECLVFALKYIPTKKERHCLSTSDEARTRRVRFGSLHKATLPSSQTVALKGEREFHNELTLCLNLKLSFVISLLGFSLNRHGRKLVLVYELMPNRSLQDALLDQQCLELMCCGKRFDIVVSVVMGLEYLHHTCEPLVIHGDIKPSNVLLDGDFGVKIRDFGLDRVKAMEDLGMVEEKKEGVVEIAVEEFGVMEEGESVSVVDVDRSLESCLVRVVDYSDASLVGVIS</sequence>
<dbReference type="GO" id="GO:0005524">
    <property type="term" value="F:ATP binding"/>
    <property type="evidence" value="ECO:0007669"/>
    <property type="project" value="InterPro"/>
</dbReference>
<proteinExistence type="predicted"/>
<organism evidence="2 3">
    <name type="scientific">Phaseolus angularis</name>
    <name type="common">Azuki bean</name>
    <name type="synonym">Vigna angularis</name>
    <dbReference type="NCBI Taxonomy" id="3914"/>
    <lineage>
        <taxon>Eukaryota</taxon>
        <taxon>Viridiplantae</taxon>
        <taxon>Streptophyta</taxon>
        <taxon>Embryophyta</taxon>
        <taxon>Tracheophyta</taxon>
        <taxon>Spermatophyta</taxon>
        <taxon>Magnoliopsida</taxon>
        <taxon>eudicotyledons</taxon>
        <taxon>Gunneridae</taxon>
        <taxon>Pentapetalae</taxon>
        <taxon>rosids</taxon>
        <taxon>fabids</taxon>
        <taxon>Fabales</taxon>
        <taxon>Fabaceae</taxon>
        <taxon>Papilionoideae</taxon>
        <taxon>50 kb inversion clade</taxon>
        <taxon>NPAAA clade</taxon>
        <taxon>indigoferoid/millettioid clade</taxon>
        <taxon>Phaseoleae</taxon>
        <taxon>Vigna</taxon>
    </lineage>
</organism>
<evidence type="ECO:0000259" key="1">
    <source>
        <dbReference type="PROSITE" id="PS50011"/>
    </source>
</evidence>
<dbReference type="InterPro" id="IPR000719">
    <property type="entry name" value="Prot_kinase_dom"/>
</dbReference>
<dbReference type="InterPro" id="IPR008271">
    <property type="entry name" value="Ser/Thr_kinase_AS"/>
</dbReference>
<dbReference type="InterPro" id="IPR011009">
    <property type="entry name" value="Kinase-like_dom_sf"/>
</dbReference>